<dbReference type="InterPro" id="IPR033456">
    <property type="entry name" value="DUF5132"/>
</dbReference>
<dbReference type="Proteomes" id="UP000422569">
    <property type="component" value="Chromosome"/>
</dbReference>
<feature type="region of interest" description="Disordered" evidence="1">
    <location>
        <begin position="75"/>
        <end position="100"/>
    </location>
</feature>
<keyword evidence="2" id="KW-0812">Transmembrane</keyword>
<organism evidence="3 4">
    <name type="scientific">Methylocystis parvus</name>
    <dbReference type="NCBI Taxonomy" id="134"/>
    <lineage>
        <taxon>Bacteria</taxon>
        <taxon>Pseudomonadati</taxon>
        <taxon>Pseudomonadota</taxon>
        <taxon>Alphaproteobacteria</taxon>
        <taxon>Hyphomicrobiales</taxon>
        <taxon>Methylocystaceae</taxon>
        <taxon>Methylocystis</taxon>
    </lineage>
</organism>
<sequence length="100" mass="10471">MALLEDVAKMEGAGPVVLGIGALMLAPTLLPALGRALRPVVKGVIKTGMTIYDETYASMREATGDLIEEARAELRHEAQSHNGQAHGGMSAEGQRGHAHA</sequence>
<dbReference type="KEGG" id="mpar:F7D14_10590"/>
<dbReference type="EMBL" id="CP044331">
    <property type="protein sequence ID" value="QGM97872.1"/>
    <property type="molecule type" value="Genomic_DNA"/>
</dbReference>
<dbReference type="RefSeq" id="WP_016918273.1">
    <property type="nucleotide sequence ID" value="NZ_CP044331.1"/>
</dbReference>
<evidence type="ECO:0000256" key="2">
    <source>
        <dbReference type="SAM" id="Phobius"/>
    </source>
</evidence>
<reference evidence="3 4" key="1">
    <citation type="submission" date="2019-09" db="EMBL/GenBank/DDBJ databases">
        <title>Isolation and complete genome sequencing of Methylocystis species.</title>
        <authorList>
            <person name="Rumah B.L."/>
            <person name="Stead C.E."/>
            <person name="Stevens B.C."/>
            <person name="Minton N.P."/>
            <person name="Grosse-Honebrink A."/>
            <person name="Zhang Y."/>
        </authorList>
    </citation>
    <scope>NUCLEOTIDE SEQUENCE [LARGE SCALE GENOMIC DNA]</scope>
    <source>
        <strain evidence="3 4">BRCS2</strain>
    </source>
</reference>
<gene>
    <name evidence="3" type="ORF">F7D14_10590</name>
</gene>
<protein>
    <submittedName>
        <fullName evidence="3">DUF5132 domain-containing protein</fullName>
    </submittedName>
</protein>
<name>A0A6B8M795_9HYPH</name>
<proteinExistence type="predicted"/>
<accession>A0A6B8M795</accession>
<evidence type="ECO:0000313" key="3">
    <source>
        <dbReference type="EMBL" id="QGM97872.1"/>
    </source>
</evidence>
<keyword evidence="2" id="KW-0472">Membrane</keyword>
<dbReference type="AlphaFoldDB" id="A0A6B8M795"/>
<evidence type="ECO:0000313" key="4">
    <source>
        <dbReference type="Proteomes" id="UP000422569"/>
    </source>
</evidence>
<keyword evidence="4" id="KW-1185">Reference proteome</keyword>
<feature type="transmembrane region" description="Helical" evidence="2">
    <location>
        <begin position="12"/>
        <end position="33"/>
    </location>
</feature>
<keyword evidence="2" id="KW-1133">Transmembrane helix</keyword>
<evidence type="ECO:0000256" key="1">
    <source>
        <dbReference type="SAM" id="MobiDB-lite"/>
    </source>
</evidence>
<dbReference type="Pfam" id="PF17195">
    <property type="entry name" value="DUF5132"/>
    <property type="match status" value="1"/>
</dbReference>